<dbReference type="PANTHER" id="PTHR44103">
    <property type="entry name" value="PROPROTEIN CONVERTASE P"/>
    <property type="match status" value="1"/>
</dbReference>
<dbReference type="InterPro" id="IPR013517">
    <property type="entry name" value="FG-GAP"/>
</dbReference>
<dbReference type="SUPFAM" id="SSF69318">
    <property type="entry name" value="Integrin alpha N-terminal domain"/>
    <property type="match status" value="2"/>
</dbReference>
<feature type="domain" description="Ricin B lectin" evidence="3">
    <location>
        <begin position="305"/>
        <end position="418"/>
    </location>
</feature>
<dbReference type="PROSITE" id="PS50231">
    <property type="entry name" value="RICIN_B_LECTIN"/>
    <property type="match status" value="1"/>
</dbReference>
<dbReference type="Gene3D" id="2.130.10.130">
    <property type="entry name" value="Integrin alpha, N-terminal"/>
    <property type="match status" value="1"/>
</dbReference>
<dbReference type="PANTHER" id="PTHR44103:SF1">
    <property type="entry name" value="PROPROTEIN CONVERTASE P"/>
    <property type="match status" value="1"/>
</dbReference>
<dbReference type="SUPFAM" id="SSF102588">
    <property type="entry name" value="LmbE-like"/>
    <property type="match status" value="1"/>
</dbReference>
<evidence type="ECO:0000256" key="1">
    <source>
        <dbReference type="ARBA" id="ARBA00022729"/>
    </source>
</evidence>
<dbReference type="AlphaFoldDB" id="A0A0K1QDS4"/>
<dbReference type="Pfam" id="PF13517">
    <property type="entry name" value="FG-GAP_3"/>
    <property type="match status" value="1"/>
</dbReference>
<evidence type="ECO:0000313" key="4">
    <source>
        <dbReference type="EMBL" id="AKV03926.1"/>
    </source>
</evidence>
<sequence>MRRARAASAVLFATLATASCNEVTPEPLVTAPIVAPEPAFAGPHDVFVVAHQDDDLLFLSPDIGAAIADPQAALTIYLTAGDAGRTDPTYYLERENGVLAAYASLAGAKNPHWTETTMTVHGHPLLVRTLAEATVSIVFMRLPDGGGDGNGYPTSLGTYDGSLRRLWRGEIPSLSAVDDSTSYDREDLVETLEELFVTAQPSRISTLDASGAFGSDHSDHVHAALFTSAATPDGVPLRLYRGYNIRREVPNLAADESSSKWNAFLAYAAHDSAICGSTGCNSKILDGYSVFATRQYLSCEQRGGNGAITNTEGLCLGVDATTALVATPCTGSPLQRFSLRANGFLVGASRQCVTADPDGIARMHACAPTDDPSPQRWSLLSGGNLLEERGGCLRHAESGTAVLVGDCDQNPASQWVVGFDRARVVSRSDAYQGRRLLAGDLDGDHHADLCATHEDGIICALTRNGTLGTPTLATTSFSDRDGFADPAKAATLALADVDGDKIPDLCGWSGRPMCAKGTGRGTFAIAAPVRAGDLGALDPSSVAFVDVDGDGFADLCSAGKAGVACAVNNRKGGFGSALFWHRGPLTDAADTDVRWLFADVTGDGRADVCQIVPSGVECASARWHGQGFERSRRWFQVPAGTTFSPESVVFGDIDGDHAADLCSFSAAGVSCATSTGSTFGSLFVRVRAQPNDASWTRLNGWLADVDGDGRADACHVGSSATLCARAP</sequence>
<gene>
    <name evidence="4" type="ORF">AKJ09_10589</name>
</gene>
<dbReference type="Pfam" id="PF02585">
    <property type="entry name" value="PIG-L"/>
    <property type="match status" value="1"/>
</dbReference>
<dbReference type="STRING" id="1391654.AKJ09_10589"/>
<dbReference type="PATRIC" id="fig|1391654.3.peg.10729"/>
<keyword evidence="5" id="KW-1185">Reference proteome</keyword>
<dbReference type="RefSeq" id="WP_146654615.1">
    <property type="nucleotide sequence ID" value="NZ_CP012333.1"/>
</dbReference>
<dbReference type="InterPro" id="IPR000772">
    <property type="entry name" value="Ricin_B_lectin"/>
</dbReference>
<proteinExistence type="predicted"/>
<protein>
    <submittedName>
        <fullName evidence="4">Rhs family protein</fullName>
    </submittedName>
</protein>
<dbReference type="Gene3D" id="2.80.10.50">
    <property type="match status" value="1"/>
</dbReference>
<reference evidence="4 5" key="1">
    <citation type="submission" date="2015-08" db="EMBL/GenBank/DDBJ databases">
        <authorList>
            <person name="Babu N.S."/>
            <person name="Beckwith C.J."/>
            <person name="Beseler K.G."/>
            <person name="Brison A."/>
            <person name="Carone J.V."/>
            <person name="Caskin T.P."/>
            <person name="Diamond M."/>
            <person name="Durham M.E."/>
            <person name="Foxe J.M."/>
            <person name="Go M."/>
            <person name="Henderson B.A."/>
            <person name="Jones I.B."/>
            <person name="McGettigan J.A."/>
            <person name="Micheletti S.J."/>
            <person name="Nasrallah M.E."/>
            <person name="Ortiz D."/>
            <person name="Piller C.R."/>
            <person name="Privatt S.R."/>
            <person name="Schneider S.L."/>
            <person name="Sharp S."/>
            <person name="Smith T.C."/>
            <person name="Stanton J.D."/>
            <person name="Ullery H.E."/>
            <person name="Wilson R.J."/>
            <person name="Serrano M.G."/>
            <person name="Buck G."/>
            <person name="Lee V."/>
            <person name="Wang Y."/>
            <person name="Carvalho R."/>
            <person name="Voegtly L."/>
            <person name="Shi R."/>
            <person name="Duckworth R."/>
            <person name="Johnson A."/>
            <person name="Loviza R."/>
            <person name="Walstead R."/>
            <person name="Shah Z."/>
            <person name="Kiflezghi M."/>
            <person name="Wade K."/>
            <person name="Ball S.L."/>
            <person name="Bradley K.W."/>
            <person name="Asai D.J."/>
            <person name="Bowman C.A."/>
            <person name="Russell D.A."/>
            <person name="Pope W.H."/>
            <person name="Jacobs-Sera D."/>
            <person name="Hendrix R.W."/>
            <person name="Hatfull G.F."/>
        </authorList>
    </citation>
    <scope>NUCLEOTIDE SEQUENCE [LARGE SCALE GENOMIC DNA]</scope>
    <source>
        <strain evidence="4 5">DSM 27648</strain>
    </source>
</reference>
<dbReference type="InterPro" id="IPR003737">
    <property type="entry name" value="GlcNAc_PI_deacetylase-related"/>
</dbReference>
<feature type="chain" id="PRO_5005467285" evidence="2">
    <location>
        <begin position="19"/>
        <end position="727"/>
    </location>
</feature>
<evidence type="ECO:0000313" key="5">
    <source>
        <dbReference type="Proteomes" id="UP000064967"/>
    </source>
</evidence>
<evidence type="ECO:0000259" key="3">
    <source>
        <dbReference type="SMART" id="SM00458"/>
    </source>
</evidence>
<dbReference type="InterPro" id="IPR024078">
    <property type="entry name" value="LmbE-like_dom_sf"/>
</dbReference>
<dbReference type="InterPro" id="IPR028994">
    <property type="entry name" value="Integrin_alpha_N"/>
</dbReference>
<dbReference type="SMART" id="SM00458">
    <property type="entry name" value="RICIN"/>
    <property type="match status" value="1"/>
</dbReference>
<evidence type="ECO:0000256" key="2">
    <source>
        <dbReference type="SAM" id="SignalP"/>
    </source>
</evidence>
<accession>A0A0K1QDS4</accession>
<dbReference type="EMBL" id="CP012333">
    <property type="protein sequence ID" value="AKV03926.1"/>
    <property type="molecule type" value="Genomic_DNA"/>
</dbReference>
<dbReference type="OrthoDB" id="5477513at2"/>
<feature type="signal peptide" evidence="2">
    <location>
        <begin position="1"/>
        <end position="18"/>
    </location>
</feature>
<dbReference type="KEGG" id="llu:AKJ09_10589"/>
<dbReference type="Gene3D" id="3.40.50.10320">
    <property type="entry name" value="LmbE-like"/>
    <property type="match status" value="1"/>
</dbReference>
<name>A0A0K1QDS4_9BACT</name>
<dbReference type="PROSITE" id="PS51257">
    <property type="entry name" value="PROKAR_LIPOPROTEIN"/>
    <property type="match status" value="1"/>
</dbReference>
<keyword evidence="1 2" id="KW-0732">Signal</keyword>
<dbReference type="Proteomes" id="UP000064967">
    <property type="component" value="Chromosome"/>
</dbReference>
<organism evidence="4 5">
    <name type="scientific">Labilithrix luteola</name>
    <dbReference type="NCBI Taxonomy" id="1391654"/>
    <lineage>
        <taxon>Bacteria</taxon>
        <taxon>Pseudomonadati</taxon>
        <taxon>Myxococcota</taxon>
        <taxon>Polyangia</taxon>
        <taxon>Polyangiales</taxon>
        <taxon>Labilitrichaceae</taxon>
        <taxon>Labilithrix</taxon>
    </lineage>
</organism>